<dbReference type="Pfam" id="PF12725">
    <property type="entry name" value="DUF3810"/>
    <property type="match status" value="1"/>
</dbReference>
<gene>
    <name evidence="2" type="ORF">IAC95_02660</name>
</gene>
<evidence type="ECO:0000256" key="1">
    <source>
        <dbReference type="SAM" id="Phobius"/>
    </source>
</evidence>
<sequence length="392" mass="44375">MKRKIVSKLIALSALLFLLGVLLLLKTNQAVCEFFATTFSRAWIFLFGNLFGWLPFSVYELFLVAVIVGAVVCLVLIIKQLCARQWKRALSAVISVALAVVVFANVYTATASFSYNREPLPDEVYTEYTAEDFSFDDAVSLAKALVQEANDAYRNTRHDENGNIVYPYTFSEMSDKIAEEYAKLQSDYFSPYTPKAKKIINKWIMSQMHIVGVFFAPTGEANINGNETNMYLPCTMAHEMAHGKGVMREYEANIVSTYVLLNSDDVYLRYGVLTKMMFSALSLLAKYPNYSDTLQSLLDTVDTGIFRERNNYSKFYGQFTLFDDIGEFFNDLYLKLQNQHEGTGSYEKPGETEGTGEVDGDGNEIVVIVRFSDMENLLIKLYKQNLFTTKAS</sequence>
<reference evidence="2" key="1">
    <citation type="submission" date="2020-10" db="EMBL/GenBank/DDBJ databases">
        <authorList>
            <person name="Gilroy R."/>
        </authorList>
    </citation>
    <scope>NUCLEOTIDE SEQUENCE</scope>
    <source>
        <strain evidence="2">CHK121-14286</strain>
    </source>
</reference>
<dbReference type="InterPro" id="IPR024294">
    <property type="entry name" value="DUF3810"/>
</dbReference>
<organism evidence="2 3">
    <name type="scientific">Candidatus Fimimonas gallinarum</name>
    <dbReference type="NCBI Taxonomy" id="2840821"/>
    <lineage>
        <taxon>Bacteria</taxon>
        <taxon>Pseudomonadati</taxon>
        <taxon>Myxococcota</taxon>
        <taxon>Myxococcia</taxon>
        <taxon>Myxococcales</taxon>
        <taxon>Cystobacterineae</taxon>
        <taxon>Myxococcaceae</taxon>
        <taxon>Myxococcaceae incertae sedis</taxon>
        <taxon>Candidatus Fimimonas</taxon>
    </lineage>
</organism>
<dbReference type="Proteomes" id="UP000824200">
    <property type="component" value="Unassembled WGS sequence"/>
</dbReference>
<accession>A0A9D1E3L0</accession>
<name>A0A9D1E3L0_9BACT</name>
<protein>
    <submittedName>
        <fullName evidence="2">DUF3810 domain-containing protein</fullName>
    </submittedName>
</protein>
<feature type="transmembrane region" description="Helical" evidence="1">
    <location>
        <begin position="56"/>
        <end position="77"/>
    </location>
</feature>
<keyword evidence="1" id="KW-0812">Transmembrane</keyword>
<evidence type="ECO:0000313" key="2">
    <source>
        <dbReference type="EMBL" id="HIR65770.1"/>
    </source>
</evidence>
<feature type="transmembrane region" description="Helical" evidence="1">
    <location>
        <begin position="89"/>
        <end position="107"/>
    </location>
</feature>
<reference evidence="2" key="2">
    <citation type="journal article" date="2021" name="PeerJ">
        <title>Extensive microbial diversity within the chicken gut microbiome revealed by metagenomics and culture.</title>
        <authorList>
            <person name="Gilroy R."/>
            <person name="Ravi A."/>
            <person name="Getino M."/>
            <person name="Pursley I."/>
            <person name="Horton D.L."/>
            <person name="Alikhan N.F."/>
            <person name="Baker D."/>
            <person name="Gharbi K."/>
            <person name="Hall N."/>
            <person name="Watson M."/>
            <person name="Adriaenssens E.M."/>
            <person name="Foster-Nyarko E."/>
            <person name="Jarju S."/>
            <person name="Secka A."/>
            <person name="Antonio M."/>
            <person name="Oren A."/>
            <person name="Chaudhuri R.R."/>
            <person name="La Ragione R."/>
            <person name="Hildebrand F."/>
            <person name="Pallen M.J."/>
        </authorList>
    </citation>
    <scope>NUCLEOTIDE SEQUENCE</scope>
    <source>
        <strain evidence="2">CHK121-14286</strain>
    </source>
</reference>
<dbReference type="EMBL" id="DVHL01000023">
    <property type="protein sequence ID" value="HIR65770.1"/>
    <property type="molecule type" value="Genomic_DNA"/>
</dbReference>
<proteinExistence type="predicted"/>
<dbReference type="AlphaFoldDB" id="A0A9D1E3L0"/>
<keyword evidence="1" id="KW-0472">Membrane</keyword>
<keyword evidence="1" id="KW-1133">Transmembrane helix</keyword>
<comment type="caution">
    <text evidence="2">The sequence shown here is derived from an EMBL/GenBank/DDBJ whole genome shotgun (WGS) entry which is preliminary data.</text>
</comment>
<evidence type="ECO:0000313" key="3">
    <source>
        <dbReference type="Proteomes" id="UP000824200"/>
    </source>
</evidence>